<dbReference type="InterPro" id="IPR017441">
    <property type="entry name" value="Protein_kinase_ATP_BS"/>
</dbReference>
<feature type="transmembrane region" description="Helical" evidence="3">
    <location>
        <begin position="311"/>
        <end position="331"/>
    </location>
</feature>
<feature type="domain" description="Protein kinase" evidence="4">
    <location>
        <begin position="31"/>
        <end position="274"/>
    </location>
</feature>
<dbReference type="PANTHER" id="PTHR44167">
    <property type="entry name" value="OVARIAN-SPECIFIC SERINE/THREONINE-PROTEIN KINASE LOK-RELATED"/>
    <property type="match status" value="1"/>
</dbReference>
<dbReference type="GO" id="GO:0004674">
    <property type="term" value="F:protein serine/threonine kinase activity"/>
    <property type="evidence" value="ECO:0007669"/>
    <property type="project" value="UniProtKB-KW"/>
</dbReference>
<accession>A0A235F6P0</accession>
<keyword evidence="1" id="KW-0067">ATP-binding</keyword>
<keyword evidence="5" id="KW-0808">Transferase</keyword>
<dbReference type="GO" id="GO:0005524">
    <property type="term" value="F:ATP binding"/>
    <property type="evidence" value="ECO:0007669"/>
    <property type="project" value="UniProtKB-UniRule"/>
</dbReference>
<dbReference type="EMBL" id="NOII01000007">
    <property type="protein sequence ID" value="OYD56986.1"/>
    <property type="molecule type" value="Genomic_DNA"/>
</dbReference>
<comment type="caution">
    <text evidence="5">The sequence shown here is derived from an EMBL/GenBank/DDBJ whole genome shotgun (WGS) entry which is preliminary data.</text>
</comment>
<dbReference type="SUPFAM" id="SSF56112">
    <property type="entry name" value="Protein kinase-like (PK-like)"/>
    <property type="match status" value="1"/>
</dbReference>
<proteinExistence type="predicted"/>
<organism evidence="5 6">
    <name type="scientific">Fictibacillus aquaticus</name>
    <dbReference type="NCBI Taxonomy" id="2021314"/>
    <lineage>
        <taxon>Bacteria</taxon>
        <taxon>Bacillati</taxon>
        <taxon>Bacillota</taxon>
        <taxon>Bacilli</taxon>
        <taxon>Bacillales</taxon>
        <taxon>Fictibacillaceae</taxon>
        <taxon>Fictibacillus</taxon>
    </lineage>
</organism>
<dbReference type="Pfam" id="PF00069">
    <property type="entry name" value="Pkinase"/>
    <property type="match status" value="1"/>
</dbReference>
<evidence type="ECO:0000259" key="4">
    <source>
        <dbReference type="PROSITE" id="PS50011"/>
    </source>
</evidence>
<evidence type="ECO:0000313" key="5">
    <source>
        <dbReference type="EMBL" id="OYD56986.1"/>
    </source>
</evidence>
<feature type="binding site" evidence="1">
    <location>
        <position position="58"/>
    </location>
    <ligand>
        <name>ATP</name>
        <dbReference type="ChEBI" id="CHEBI:30616"/>
    </ligand>
</feature>
<dbReference type="Gene3D" id="1.10.510.10">
    <property type="entry name" value="Transferase(Phosphotransferase) domain 1"/>
    <property type="match status" value="1"/>
</dbReference>
<dbReference type="PROSITE" id="PS00107">
    <property type="entry name" value="PROTEIN_KINASE_ATP"/>
    <property type="match status" value="1"/>
</dbReference>
<keyword evidence="6" id="KW-1185">Reference proteome</keyword>
<dbReference type="GO" id="GO:0005737">
    <property type="term" value="C:cytoplasm"/>
    <property type="evidence" value="ECO:0007669"/>
    <property type="project" value="TreeGrafter"/>
</dbReference>
<name>A0A235F6P0_9BACL</name>
<dbReference type="Gene3D" id="3.30.200.20">
    <property type="entry name" value="Phosphorylase Kinase, domain 1"/>
    <property type="match status" value="1"/>
</dbReference>
<sequence length="335" mass="38104">MMNQGMDISKNPVCNLVRGERIRGKWHHNEYAIRRLLGYGATGAVYLADSARGSVALKIGHDSMSITSEVNVLKHFSRVQGIVLGPSLIDVDDWNSTSGRYPFYVMDYLKGENVFEFLDRNGPEWFGIIILQLLNSLQKLHEAGWAFGDLKPDNLLVTGPPYKIRWIDVGGTTQLGRSIKEYTEFFDRGYWGLGSRVAEPSYDLFSAAMIMINSAYPARFQKKAEPSRQLFEAVRKSGKLQPYESIIKKALQGKYKSAEEMKHDLLLLLHHDRQPAPSQKSPPVKKPAASTAKPSPQQTTRQVRRQKKKSWAFETVLLFTFFSILYLFYMIGQTM</sequence>
<feature type="region of interest" description="Disordered" evidence="2">
    <location>
        <begin position="274"/>
        <end position="305"/>
    </location>
</feature>
<dbReference type="PANTHER" id="PTHR44167:SF31">
    <property type="entry name" value="PROTEIN CBG02007"/>
    <property type="match status" value="1"/>
</dbReference>
<dbReference type="PROSITE" id="PS50011">
    <property type="entry name" value="PROTEIN_KINASE_DOM"/>
    <property type="match status" value="1"/>
</dbReference>
<dbReference type="Proteomes" id="UP000215059">
    <property type="component" value="Unassembled WGS sequence"/>
</dbReference>
<keyword evidence="5" id="KW-0418">Kinase</keyword>
<dbReference type="AlphaFoldDB" id="A0A235F6P0"/>
<protein>
    <submittedName>
        <fullName evidence="5">Serine/threonine protein kinase</fullName>
    </submittedName>
</protein>
<keyword evidence="1" id="KW-0547">Nucleotide-binding</keyword>
<dbReference type="OrthoDB" id="583109at2"/>
<evidence type="ECO:0000256" key="3">
    <source>
        <dbReference type="SAM" id="Phobius"/>
    </source>
</evidence>
<gene>
    <name evidence="5" type="ORF">CGZ90_14450</name>
</gene>
<keyword evidence="5" id="KW-0723">Serine/threonine-protein kinase</keyword>
<evidence type="ECO:0000256" key="1">
    <source>
        <dbReference type="PROSITE-ProRule" id="PRU10141"/>
    </source>
</evidence>
<dbReference type="SMART" id="SM00220">
    <property type="entry name" value="S_TKc"/>
    <property type="match status" value="1"/>
</dbReference>
<keyword evidence="3" id="KW-0812">Transmembrane</keyword>
<evidence type="ECO:0000256" key="2">
    <source>
        <dbReference type="SAM" id="MobiDB-lite"/>
    </source>
</evidence>
<reference evidence="5 6" key="1">
    <citation type="submission" date="2017-07" db="EMBL/GenBank/DDBJ databases">
        <title>Fictibacillus sp. nov. GDSW-R2A3 Genome sequencing and assembly.</title>
        <authorList>
            <person name="Mayilraj S."/>
        </authorList>
    </citation>
    <scope>NUCLEOTIDE SEQUENCE [LARGE SCALE GENOMIC DNA]</scope>
    <source>
        <strain evidence="5 6">GDSW-R2A3</strain>
    </source>
</reference>
<keyword evidence="3" id="KW-1133">Transmembrane helix</keyword>
<evidence type="ECO:0000313" key="6">
    <source>
        <dbReference type="Proteomes" id="UP000215059"/>
    </source>
</evidence>
<dbReference type="InterPro" id="IPR011009">
    <property type="entry name" value="Kinase-like_dom_sf"/>
</dbReference>
<dbReference type="RefSeq" id="WP_094253241.1">
    <property type="nucleotide sequence ID" value="NZ_JBHLXL010000003.1"/>
</dbReference>
<keyword evidence="3" id="KW-0472">Membrane</keyword>
<dbReference type="InterPro" id="IPR000719">
    <property type="entry name" value="Prot_kinase_dom"/>
</dbReference>